<protein>
    <submittedName>
        <fullName evidence="2">Uncharacterized protein</fullName>
    </submittedName>
</protein>
<reference evidence="2" key="5">
    <citation type="journal article" date="2021" name="G3 (Bethesda)">
        <title>Aegilops tauschii genome assembly Aet v5.0 features greater sequence contiguity and improved annotation.</title>
        <authorList>
            <person name="Wang L."/>
            <person name="Zhu T."/>
            <person name="Rodriguez J.C."/>
            <person name="Deal K.R."/>
            <person name="Dubcovsky J."/>
            <person name="McGuire P.E."/>
            <person name="Lux T."/>
            <person name="Spannagl M."/>
            <person name="Mayer K.F.X."/>
            <person name="Baldrich P."/>
            <person name="Meyers B.C."/>
            <person name="Huo N."/>
            <person name="Gu Y.Q."/>
            <person name="Zhou H."/>
            <person name="Devos K.M."/>
            <person name="Bennetzen J.L."/>
            <person name="Unver T."/>
            <person name="Budak H."/>
            <person name="Gulick P.J."/>
            <person name="Galiba G."/>
            <person name="Kalapos B."/>
            <person name="Nelson D.R."/>
            <person name="Li P."/>
            <person name="You F.M."/>
            <person name="Luo M.C."/>
            <person name="Dvorak J."/>
        </authorList>
    </citation>
    <scope>NUCLEOTIDE SEQUENCE [LARGE SCALE GENOMIC DNA]</scope>
    <source>
        <strain evidence="2">cv. AL8/78</strain>
    </source>
</reference>
<reference evidence="2" key="3">
    <citation type="journal article" date="2017" name="Nature">
        <title>Genome sequence of the progenitor of the wheat D genome Aegilops tauschii.</title>
        <authorList>
            <person name="Luo M.C."/>
            <person name="Gu Y.Q."/>
            <person name="Puiu D."/>
            <person name="Wang H."/>
            <person name="Twardziok S.O."/>
            <person name="Deal K.R."/>
            <person name="Huo N."/>
            <person name="Zhu T."/>
            <person name="Wang L."/>
            <person name="Wang Y."/>
            <person name="McGuire P.E."/>
            <person name="Liu S."/>
            <person name="Long H."/>
            <person name="Ramasamy R.K."/>
            <person name="Rodriguez J.C."/>
            <person name="Van S.L."/>
            <person name="Yuan L."/>
            <person name="Wang Z."/>
            <person name="Xia Z."/>
            <person name="Xiao L."/>
            <person name="Anderson O.D."/>
            <person name="Ouyang S."/>
            <person name="Liang Y."/>
            <person name="Zimin A.V."/>
            <person name="Pertea G."/>
            <person name="Qi P."/>
            <person name="Bennetzen J.L."/>
            <person name="Dai X."/>
            <person name="Dawson M.W."/>
            <person name="Muller H.G."/>
            <person name="Kugler K."/>
            <person name="Rivarola-Duarte L."/>
            <person name="Spannagl M."/>
            <person name="Mayer K.F.X."/>
            <person name="Lu F.H."/>
            <person name="Bevan M.W."/>
            <person name="Leroy P."/>
            <person name="Li P."/>
            <person name="You F.M."/>
            <person name="Sun Q."/>
            <person name="Liu Z."/>
            <person name="Lyons E."/>
            <person name="Wicker T."/>
            <person name="Salzberg S.L."/>
            <person name="Devos K.M."/>
            <person name="Dvorak J."/>
        </authorList>
    </citation>
    <scope>NUCLEOTIDE SEQUENCE [LARGE SCALE GENOMIC DNA]</scope>
    <source>
        <strain evidence="2">cv. AL8/78</strain>
    </source>
</reference>
<reference evidence="2" key="4">
    <citation type="submission" date="2019-03" db="UniProtKB">
        <authorList>
            <consortium name="EnsemblPlants"/>
        </authorList>
    </citation>
    <scope>IDENTIFICATION</scope>
</reference>
<evidence type="ECO:0000313" key="2">
    <source>
        <dbReference type="EnsemblPlants" id="AET2Gv20311400.2"/>
    </source>
</evidence>
<dbReference type="Proteomes" id="UP000015105">
    <property type="component" value="Chromosome 2D"/>
</dbReference>
<name>A0A453AZ94_AEGTS</name>
<dbReference type="Gramene" id="AET2Gv20311400.2">
    <property type="protein sequence ID" value="AET2Gv20311400.2"/>
    <property type="gene ID" value="AET2Gv20311400"/>
</dbReference>
<keyword evidence="3" id="KW-1185">Reference proteome</keyword>
<proteinExistence type="predicted"/>
<dbReference type="AlphaFoldDB" id="A0A453AZ94"/>
<feature type="compositionally biased region" description="Polar residues" evidence="1">
    <location>
        <begin position="11"/>
        <end position="27"/>
    </location>
</feature>
<accession>A0A453AZ94</accession>
<sequence>CCHQMLDGQEKTLNVSQSETRPSPSKQKTLDTYLKRCSTSMETQPSPKSRRF</sequence>
<evidence type="ECO:0000256" key="1">
    <source>
        <dbReference type="SAM" id="MobiDB-lite"/>
    </source>
</evidence>
<reference evidence="3" key="1">
    <citation type="journal article" date="2014" name="Science">
        <title>Ancient hybridizations among the ancestral genomes of bread wheat.</title>
        <authorList>
            <consortium name="International Wheat Genome Sequencing Consortium,"/>
            <person name="Marcussen T."/>
            <person name="Sandve S.R."/>
            <person name="Heier L."/>
            <person name="Spannagl M."/>
            <person name="Pfeifer M."/>
            <person name="Jakobsen K.S."/>
            <person name="Wulff B.B."/>
            <person name="Steuernagel B."/>
            <person name="Mayer K.F."/>
            <person name="Olsen O.A."/>
        </authorList>
    </citation>
    <scope>NUCLEOTIDE SEQUENCE [LARGE SCALE GENOMIC DNA]</scope>
    <source>
        <strain evidence="3">cv. AL8/78</strain>
    </source>
</reference>
<organism evidence="2 3">
    <name type="scientific">Aegilops tauschii subsp. strangulata</name>
    <name type="common">Goatgrass</name>
    <dbReference type="NCBI Taxonomy" id="200361"/>
    <lineage>
        <taxon>Eukaryota</taxon>
        <taxon>Viridiplantae</taxon>
        <taxon>Streptophyta</taxon>
        <taxon>Embryophyta</taxon>
        <taxon>Tracheophyta</taxon>
        <taxon>Spermatophyta</taxon>
        <taxon>Magnoliopsida</taxon>
        <taxon>Liliopsida</taxon>
        <taxon>Poales</taxon>
        <taxon>Poaceae</taxon>
        <taxon>BOP clade</taxon>
        <taxon>Pooideae</taxon>
        <taxon>Triticodae</taxon>
        <taxon>Triticeae</taxon>
        <taxon>Triticinae</taxon>
        <taxon>Aegilops</taxon>
    </lineage>
</organism>
<evidence type="ECO:0000313" key="3">
    <source>
        <dbReference type="Proteomes" id="UP000015105"/>
    </source>
</evidence>
<dbReference type="EnsemblPlants" id="AET2Gv20311400.2">
    <property type="protein sequence ID" value="AET2Gv20311400.2"/>
    <property type="gene ID" value="AET2Gv20311400"/>
</dbReference>
<feature type="region of interest" description="Disordered" evidence="1">
    <location>
        <begin position="1"/>
        <end position="31"/>
    </location>
</feature>
<reference evidence="3" key="2">
    <citation type="journal article" date="2017" name="Nat. Plants">
        <title>The Aegilops tauschii genome reveals multiple impacts of transposons.</title>
        <authorList>
            <person name="Zhao G."/>
            <person name="Zou C."/>
            <person name="Li K."/>
            <person name="Wang K."/>
            <person name="Li T."/>
            <person name="Gao L."/>
            <person name="Zhang X."/>
            <person name="Wang H."/>
            <person name="Yang Z."/>
            <person name="Liu X."/>
            <person name="Jiang W."/>
            <person name="Mao L."/>
            <person name="Kong X."/>
            <person name="Jiao Y."/>
            <person name="Jia J."/>
        </authorList>
    </citation>
    <scope>NUCLEOTIDE SEQUENCE [LARGE SCALE GENOMIC DNA]</scope>
    <source>
        <strain evidence="3">cv. AL8/78</strain>
    </source>
</reference>